<dbReference type="EMBL" id="JAVFKP010000004">
    <property type="protein sequence ID" value="MDQ4627692.1"/>
    <property type="molecule type" value="Genomic_DNA"/>
</dbReference>
<dbReference type="NCBIfam" id="TIGR03014">
    <property type="entry name" value="EpsL"/>
    <property type="match status" value="1"/>
</dbReference>
<proteinExistence type="predicted"/>
<dbReference type="RefSeq" id="WP_211551197.1">
    <property type="nucleotide sequence ID" value="NZ_JAGRZK010000007.1"/>
</dbReference>
<evidence type="ECO:0000313" key="1">
    <source>
        <dbReference type="EMBL" id="MDQ4627692.1"/>
    </source>
</evidence>
<name>A0ABU0XVW0_9BURK</name>
<accession>A0ABU0XVW0</accession>
<reference evidence="1 2" key="1">
    <citation type="submission" date="2023-08" db="EMBL/GenBank/DDBJ databases">
        <title>Draft genome sequence of Janthinobacterium lividum.</title>
        <authorList>
            <person name="Chun B.H."/>
            <person name="Lee Y."/>
        </authorList>
    </citation>
    <scope>NUCLEOTIDE SEQUENCE [LARGE SCALE GENOMIC DNA]</scope>
    <source>
        <strain evidence="1 2">AMJK</strain>
    </source>
</reference>
<evidence type="ECO:0008006" key="3">
    <source>
        <dbReference type="Google" id="ProtNLM"/>
    </source>
</evidence>
<dbReference type="Proteomes" id="UP001237592">
    <property type="component" value="Unassembled WGS sequence"/>
</dbReference>
<dbReference type="InterPro" id="IPR017465">
    <property type="entry name" value="EpsL_proteobac"/>
</dbReference>
<organism evidence="1 2">
    <name type="scientific">Janthinobacterium lividum</name>
    <dbReference type="NCBI Taxonomy" id="29581"/>
    <lineage>
        <taxon>Bacteria</taxon>
        <taxon>Pseudomonadati</taxon>
        <taxon>Pseudomonadota</taxon>
        <taxon>Betaproteobacteria</taxon>
        <taxon>Burkholderiales</taxon>
        <taxon>Oxalobacteraceae</taxon>
        <taxon>Janthinobacterium</taxon>
    </lineage>
</organism>
<comment type="caution">
    <text evidence="1">The sequence shown here is derived from an EMBL/GenBank/DDBJ whole genome shotgun (WGS) entry which is preliminary data.</text>
</comment>
<keyword evidence="2" id="KW-1185">Reference proteome</keyword>
<sequence>MAYWVSGLFPVDTGLTGNIANQLFALSKRIPMLNSPQKKDVDDSYRLAAASRRFPAASALRAGCLLLLGSMASPAALASWSDTIFPFLATSYSYDDNLLRLDDNTPGYTGPRSDTSRQIQAGFLFNRPIGRQVLSGQAKWSRVSFQHFDDLNYNGKDLQADLEWHIGNHLDGHAGATYSETLTPFSDFQTTGTDRNMRTRHRTYLDGGWLFHPSWRLRGGVSRERYYYDLSRLSYANRVEDASELGLDYLASSGSKIGVQLRHLKGNYPNRLAGSQFSLVDGYTQDEVKANIYWRYSQVTQVQLLAGWVRRGYASFSGRDSKGANGRLIVNWAPLGKVRFTGNLWHEFGAVESALVSSSLNNGASVAAAWDISSKVRMDAEVRRQKRDFSAASGLVFPVDVTDSTHTESLGLTYAPRPNIQLGLNAFRDTRKGAPIINTGSYRAKGVSFSASVQF</sequence>
<gene>
    <name evidence="1" type="ORF">RB624_17515</name>
</gene>
<protein>
    <recommendedName>
        <fullName evidence="3">Exopolysaccharide biosynthesis operon protein EpsL</fullName>
    </recommendedName>
</protein>
<dbReference type="SUPFAM" id="SSF56935">
    <property type="entry name" value="Porins"/>
    <property type="match status" value="1"/>
</dbReference>
<evidence type="ECO:0000313" key="2">
    <source>
        <dbReference type="Proteomes" id="UP001237592"/>
    </source>
</evidence>